<name>A0A6A6TLX4_9PLEO</name>
<evidence type="ECO:0000256" key="1">
    <source>
        <dbReference type="SAM" id="MobiDB-lite"/>
    </source>
</evidence>
<gene>
    <name evidence="2" type="ORF">K491DRAFT_675554</name>
</gene>
<organism evidence="2 3">
    <name type="scientific">Lophiostoma macrostomum CBS 122681</name>
    <dbReference type="NCBI Taxonomy" id="1314788"/>
    <lineage>
        <taxon>Eukaryota</taxon>
        <taxon>Fungi</taxon>
        <taxon>Dikarya</taxon>
        <taxon>Ascomycota</taxon>
        <taxon>Pezizomycotina</taxon>
        <taxon>Dothideomycetes</taxon>
        <taxon>Pleosporomycetidae</taxon>
        <taxon>Pleosporales</taxon>
        <taxon>Lophiostomataceae</taxon>
        <taxon>Lophiostoma</taxon>
    </lineage>
</organism>
<accession>A0A6A6TLX4</accession>
<feature type="region of interest" description="Disordered" evidence="1">
    <location>
        <begin position="1"/>
        <end position="84"/>
    </location>
</feature>
<dbReference type="AlphaFoldDB" id="A0A6A6TLX4"/>
<feature type="region of interest" description="Disordered" evidence="1">
    <location>
        <begin position="154"/>
        <end position="188"/>
    </location>
</feature>
<dbReference type="Proteomes" id="UP000799324">
    <property type="component" value="Unassembled WGS sequence"/>
</dbReference>
<protein>
    <submittedName>
        <fullName evidence="2">Uncharacterized protein</fullName>
    </submittedName>
</protein>
<feature type="compositionally biased region" description="Basic residues" evidence="1">
    <location>
        <begin position="1"/>
        <end position="21"/>
    </location>
</feature>
<feature type="compositionally biased region" description="Polar residues" evidence="1">
    <location>
        <begin position="63"/>
        <end position="75"/>
    </location>
</feature>
<keyword evidence="3" id="KW-1185">Reference proteome</keyword>
<dbReference type="EMBL" id="MU004306">
    <property type="protein sequence ID" value="KAF2659584.1"/>
    <property type="molecule type" value="Genomic_DNA"/>
</dbReference>
<reference evidence="2" key="1">
    <citation type="journal article" date="2020" name="Stud. Mycol.">
        <title>101 Dothideomycetes genomes: a test case for predicting lifestyles and emergence of pathogens.</title>
        <authorList>
            <person name="Haridas S."/>
            <person name="Albert R."/>
            <person name="Binder M."/>
            <person name="Bloem J."/>
            <person name="Labutti K."/>
            <person name="Salamov A."/>
            <person name="Andreopoulos B."/>
            <person name="Baker S."/>
            <person name="Barry K."/>
            <person name="Bills G."/>
            <person name="Bluhm B."/>
            <person name="Cannon C."/>
            <person name="Castanera R."/>
            <person name="Culley D."/>
            <person name="Daum C."/>
            <person name="Ezra D."/>
            <person name="Gonzalez J."/>
            <person name="Henrissat B."/>
            <person name="Kuo A."/>
            <person name="Liang C."/>
            <person name="Lipzen A."/>
            <person name="Lutzoni F."/>
            <person name="Magnuson J."/>
            <person name="Mondo S."/>
            <person name="Nolan M."/>
            <person name="Ohm R."/>
            <person name="Pangilinan J."/>
            <person name="Park H.-J."/>
            <person name="Ramirez L."/>
            <person name="Alfaro M."/>
            <person name="Sun H."/>
            <person name="Tritt A."/>
            <person name="Yoshinaga Y."/>
            <person name="Zwiers L.-H."/>
            <person name="Turgeon B."/>
            <person name="Goodwin S."/>
            <person name="Spatafora J."/>
            <person name="Crous P."/>
            <person name="Grigoriev I."/>
        </authorList>
    </citation>
    <scope>NUCLEOTIDE SEQUENCE</scope>
    <source>
        <strain evidence="2">CBS 122681</strain>
    </source>
</reference>
<sequence>MAKTSSKRAGRGRGRMPKPTKRPSPERFQQAANILQALNGEKQSASPDSRAPVAQTEVPDQALDSTLQEDTQRTPQCKGRNPRPLVVHNASKEDLTLPRHTMSTTRHALTATPVRHPVKSSDIQEDPHVGPGVHDACSLQAIVPRLSESYNNSPRFNRSQDVPIISSHGSIPSQTRNRKAPKRARRETDNLDGFIISDTEDDDSDIVLKKPCTKRAKKQFSRHSAVADNLI</sequence>
<evidence type="ECO:0000313" key="2">
    <source>
        <dbReference type="EMBL" id="KAF2659584.1"/>
    </source>
</evidence>
<proteinExistence type="predicted"/>
<evidence type="ECO:0000313" key="3">
    <source>
        <dbReference type="Proteomes" id="UP000799324"/>
    </source>
</evidence>
<feature type="compositionally biased region" description="Basic residues" evidence="1">
    <location>
        <begin position="176"/>
        <end position="185"/>
    </location>
</feature>